<evidence type="ECO:0000259" key="1">
    <source>
        <dbReference type="Pfam" id="PF13966"/>
    </source>
</evidence>
<feature type="domain" description="Reverse transcriptase zinc-binding" evidence="1">
    <location>
        <begin position="4"/>
        <end position="52"/>
    </location>
</feature>
<dbReference type="Pfam" id="PF13966">
    <property type="entry name" value="zf-RVT"/>
    <property type="match status" value="1"/>
</dbReference>
<organism evidence="2">
    <name type="scientific">Solanum chacoense</name>
    <name type="common">Chaco potato</name>
    <dbReference type="NCBI Taxonomy" id="4108"/>
    <lineage>
        <taxon>Eukaryota</taxon>
        <taxon>Viridiplantae</taxon>
        <taxon>Streptophyta</taxon>
        <taxon>Embryophyta</taxon>
        <taxon>Tracheophyta</taxon>
        <taxon>Spermatophyta</taxon>
        <taxon>Magnoliopsida</taxon>
        <taxon>eudicotyledons</taxon>
        <taxon>Gunneridae</taxon>
        <taxon>Pentapetalae</taxon>
        <taxon>asterids</taxon>
        <taxon>lamiids</taxon>
        <taxon>Solanales</taxon>
        <taxon>Solanaceae</taxon>
        <taxon>Solanoideae</taxon>
        <taxon>Solaneae</taxon>
        <taxon>Solanum</taxon>
    </lineage>
</organism>
<accession>A0A0V0IJ47</accession>
<name>A0A0V0IJ47_SOLCH</name>
<dbReference type="InterPro" id="IPR026960">
    <property type="entry name" value="RVT-Znf"/>
</dbReference>
<sequence length="120" mass="14157">MFFLACSKRSMSHSRKLRRRGFHLCSRCCMCGAARENNSHLFLHCPITGQLWQLFLNLVGLRWSMPATSCELLKCWNYNGGAVRQKKSWELVPACIWWTIWKERTTEFLKTKAILCRKSR</sequence>
<dbReference type="EMBL" id="GEDG01005898">
    <property type="protein sequence ID" value="JAP32568.1"/>
    <property type="molecule type" value="Transcribed_RNA"/>
</dbReference>
<dbReference type="AlphaFoldDB" id="A0A0V0IJ47"/>
<evidence type="ECO:0000313" key="2">
    <source>
        <dbReference type="EMBL" id="JAP32568.1"/>
    </source>
</evidence>
<protein>
    <submittedName>
        <fullName evidence="2">Putative ovule protein</fullName>
    </submittedName>
</protein>
<proteinExistence type="predicted"/>
<reference evidence="2" key="1">
    <citation type="submission" date="2015-12" db="EMBL/GenBank/DDBJ databases">
        <title>Gene expression during late stages of embryo sac development: a critical building block for successful pollen-pistil interactions.</title>
        <authorList>
            <person name="Liu Y."/>
            <person name="Joly V."/>
            <person name="Sabar M."/>
            <person name="Matton D.P."/>
        </authorList>
    </citation>
    <scope>NUCLEOTIDE SEQUENCE</scope>
</reference>